<evidence type="ECO:0000256" key="4">
    <source>
        <dbReference type="ARBA" id="ARBA00023136"/>
    </source>
</evidence>
<proteinExistence type="predicted"/>
<evidence type="ECO:0000313" key="5">
    <source>
        <dbReference type="EMBL" id="ODV62077.1"/>
    </source>
</evidence>
<dbReference type="InParanoid" id="A0A1D2VKL2"/>
<evidence type="ECO:0000313" key="6">
    <source>
        <dbReference type="Proteomes" id="UP000095038"/>
    </source>
</evidence>
<dbReference type="STRING" id="1344418.A0A1D2VKL2"/>
<accession>A0A1D2VKL2</accession>
<dbReference type="SUPFAM" id="SSF103506">
    <property type="entry name" value="Mitochondrial carrier"/>
    <property type="match status" value="1"/>
</dbReference>
<dbReference type="GO" id="GO:0016020">
    <property type="term" value="C:membrane"/>
    <property type="evidence" value="ECO:0007669"/>
    <property type="project" value="UniProtKB-SubCell"/>
</dbReference>
<dbReference type="Gene3D" id="1.50.40.10">
    <property type="entry name" value="Mitochondrial carrier domain"/>
    <property type="match status" value="1"/>
</dbReference>
<keyword evidence="6" id="KW-1185">Reference proteome</keyword>
<evidence type="ECO:0000256" key="2">
    <source>
        <dbReference type="ARBA" id="ARBA00022692"/>
    </source>
</evidence>
<dbReference type="FunCoup" id="A0A1D2VKL2">
    <property type="interactions" value="21"/>
</dbReference>
<dbReference type="RefSeq" id="XP_020048384.1">
    <property type="nucleotide sequence ID" value="XM_020190402.1"/>
</dbReference>
<name>A0A1D2VKL2_9ASCO</name>
<sequence>MKELRPYYDPDTFDGDYLVIYRPGTGVLYENGKTISETLSSNAYSNNNTHSNIFGNNLIRNLYHDLELHDLFDLNNFKDIFKNILNSLFKNYLKICISQPFEVVRLLLQIGYFHTSQFNDSRLSPFERQQKKLNQTHKDKNDLSIDSNNNLNNSIYANSDREDEMDYFFSNTTNPYHNDDSNYDLKPKNKNHLQPLSLNTIDIMSSILSFEGTRGLWRATNSTFLYNTLFTFLEAWLSGFLSPFLNIPDPFFIDATQSPSPLNTFLLSLFVSVSTSFILSPLDLIKTKFIITSINNSNRNFKNIISYQFSSIISSSSNSEDSFKILNLIKLVKFFLPPLTLVLPIFLNSFTSNFLKKFTPYFLFIKFGIDNYNSPILFEMLNLLSEIVELFIKLPFETLLRRSQVSYLINYKGEDQKKLEENSLKVDENTMIVKFAGYNGIFKTLFDIYYLRDNENNGFDGLCRGWRIGLLKIFAGWGFRMSNNPELSFVEEKF</sequence>
<reference evidence="6" key="1">
    <citation type="submission" date="2016-05" db="EMBL/GenBank/DDBJ databases">
        <title>Comparative genomics of biotechnologically important yeasts.</title>
        <authorList>
            <consortium name="DOE Joint Genome Institute"/>
            <person name="Riley R."/>
            <person name="Haridas S."/>
            <person name="Wolfe K.H."/>
            <person name="Lopes M.R."/>
            <person name="Hittinger C.T."/>
            <person name="Goker M."/>
            <person name="Salamov A."/>
            <person name="Wisecaver J."/>
            <person name="Long T.M."/>
            <person name="Aerts A.L."/>
            <person name="Barry K."/>
            <person name="Choi C."/>
            <person name="Clum A."/>
            <person name="Coughlan A.Y."/>
            <person name="Deshpande S."/>
            <person name="Douglass A.P."/>
            <person name="Hanson S.J."/>
            <person name="Klenk H.-P."/>
            <person name="Labutti K."/>
            <person name="Lapidus A."/>
            <person name="Lindquist E."/>
            <person name="Lipzen A."/>
            <person name="Meier-Kolthoff J.P."/>
            <person name="Ohm R.A."/>
            <person name="Otillar R.P."/>
            <person name="Pangilinan J."/>
            <person name="Peng Y."/>
            <person name="Rokas A."/>
            <person name="Rosa C.A."/>
            <person name="Scheuner C."/>
            <person name="Sibirny A.A."/>
            <person name="Slot J.C."/>
            <person name="Stielow J.B."/>
            <person name="Sun H."/>
            <person name="Kurtzman C.P."/>
            <person name="Blackwell M."/>
            <person name="Grigoriev I.V."/>
            <person name="Jeffries T.W."/>
        </authorList>
    </citation>
    <scope>NUCLEOTIDE SEQUENCE [LARGE SCALE GENOMIC DNA]</scope>
    <source>
        <strain evidence="6">DSM 1968</strain>
    </source>
</reference>
<keyword evidence="4" id="KW-0472">Membrane</keyword>
<evidence type="ECO:0000256" key="1">
    <source>
        <dbReference type="ARBA" id="ARBA00004370"/>
    </source>
</evidence>
<dbReference type="InterPro" id="IPR023395">
    <property type="entry name" value="MCP_dom_sf"/>
</dbReference>
<dbReference type="GeneID" id="30964038"/>
<dbReference type="EMBL" id="KV454478">
    <property type="protein sequence ID" value="ODV62077.1"/>
    <property type="molecule type" value="Genomic_DNA"/>
</dbReference>
<gene>
    <name evidence="5" type="ORF">ASCRUDRAFT_33102</name>
</gene>
<dbReference type="Proteomes" id="UP000095038">
    <property type="component" value="Unassembled WGS sequence"/>
</dbReference>
<keyword evidence="2" id="KW-0812">Transmembrane</keyword>
<evidence type="ECO:0000256" key="3">
    <source>
        <dbReference type="ARBA" id="ARBA00022989"/>
    </source>
</evidence>
<dbReference type="AlphaFoldDB" id="A0A1D2VKL2"/>
<dbReference type="OrthoDB" id="77989at2759"/>
<keyword evidence="3" id="KW-1133">Transmembrane helix</keyword>
<organism evidence="5 6">
    <name type="scientific">Ascoidea rubescens DSM 1968</name>
    <dbReference type="NCBI Taxonomy" id="1344418"/>
    <lineage>
        <taxon>Eukaryota</taxon>
        <taxon>Fungi</taxon>
        <taxon>Dikarya</taxon>
        <taxon>Ascomycota</taxon>
        <taxon>Saccharomycotina</taxon>
        <taxon>Saccharomycetes</taxon>
        <taxon>Ascoideaceae</taxon>
        <taxon>Ascoidea</taxon>
    </lineage>
</organism>
<comment type="subcellular location">
    <subcellularLocation>
        <location evidence="1">Membrane</location>
    </subcellularLocation>
</comment>
<protein>
    <submittedName>
        <fullName evidence="5">Mitochondrial carrier</fullName>
    </submittedName>
</protein>